<evidence type="ECO:0000256" key="2">
    <source>
        <dbReference type="SAM" id="Phobius"/>
    </source>
</evidence>
<dbReference type="Proteomes" id="UP000594263">
    <property type="component" value="Unplaced"/>
</dbReference>
<keyword evidence="2" id="KW-1133">Transmembrane helix</keyword>
<reference evidence="4" key="1">
    <citation type="submission" date="2021-01" db="UniProtKB">
        <authorList>
            <consortium name="EnsemblPlants"/>
        </authorList>
    </citation>
    <scope>IDENTIFICATION</scope>
</reference>
<evidence type="ECO:0000313" key="4">
    <source>
        <dbReference type="EnsemblPlants" id="Kaladp0096s0014.1.v1.1"/>
    </source>
</evidence>
<feature type="transmembrane region" description="Helical" evidence="2">
    <location>
        <begin position="128"/>
        <end position="151"/>
    </location>
</feature>
<dbReference type="GO" id="GO:0009941">
    <property type="term" value="C:chloroplast envelope"/>
    <property type="evidence" value="ECO:0007669"/>
    <property type="project" value="TreeGrafter"/>
</dbReference>
<dbReference type="GO" id="GO:0009535">
    <property type="term" value="C:chloroplast thylakoid membrane"/>
    <property type="evidence" value="ECO:0007669"/>
    <property type="project" value="TreeGrafter"/>
</dbReference>
<sequence>MASSSTTACASHSLFNLHAPSSSTSACPRTQPPLSRPHSSHGRPRSTSLFFGGALRPYARSPALTVASAKSQASGEKKDEGAEYKQVVVEEEEEEELPWIQDKAMDLVEFTGSVAQAIPGPRVGRSSLPWILAVPLTYAAVTFVIAFFRTVNKFNSPKEKRRKLVNKNATLCTSIDELFEKGRENVHYSALKDLMNKTGFEMGEIFRKYIRYALNEKPFDLNLVANLIHLRKASMLEDSAVADIINNISSRVVRDKGPVVMDMSGYSEKGFQRKLAVKALFGKIYYLSELPEFCSRDSSLKVKEVFGVTDEDAEKLRLHTMSEAGDVESLEKLMGESDSQDSESNHFKRAE</sequence>
<dbReference type="PANTHER" id="PTHR36793:SF1">
    <property type="entry name" value="RIBOSOMAL RNA SMALL SUBUNIT METHYLTRANSFERASE J"/>
    <property type="match status" value="1"/>
</dbReference>
<organism evidence="4 5">
    <name type="scientific">Kalanchoe fedtschenkoi</name>
    <name type="common">Lavender scallops</name>
    <name type="synonym">South American air plant</name>
    <dbReference type="NCBI Taxonomy" id="63787"/>
    <lineage>
        <taxon>Eukaryota</taxon>
        <taxon>Viridiplantae</taxon>
        <taxon>Streptophyta</taxon>
        <taxon>Embryophyta</taxon>
        <taxon>Tracheophyta</taxon>
        <taxon>Spermatophyta</taxon>
        <taxon>Magnoliopsida</taxon>
        <taxon>eudicotyledons</taxon>
        <taxon>Gunneridae</taxon>
        <taxon>Pentapetalae</taxon>
        <taxon>Saxifragales</taxon>
        <taxon>Crassulaceae</taxon>
        <taxon>Kalanchoe</taxon>
    </lineage>
</organism>
<proteinExistence type="predicted"/>
<dbReference type="Pfam" id="PF22915">
    <property type="entry name" value="ARMH5"/>
    <property type="match status" value="1"/>
</dbReference>
<feature type="region of interest" description="Disordered" evidence="1">
    <location>
        <begin position="327"/>
        <end position="351"/>
    </location>
</feature>
<dbReference type="OMA" id="EEEVPWI"/>
<dbReference type="PANTHER" id="PTHR36793">
    <property type="entry name" value="RIBOSOMAL RNA SMALL SUBUNIT METHYLTRANSFERASE J"/>
    <property type="match status" value="1"/>
</dbReference>
<evidence type="ECO:0000259" key="3">
    <source>
        <dbReference type="Pfam" id="PF22915"/>
    </source>
</evidence>
<dbReference type="AlphaFoldDB" id="A0A7N1A4F6"/>
<name>A0A7N1A4F6_KALFE</name>
<keyword evidence="5" id="KW-1185">Reference proteome</keyword>
<feature type="region of interest" description="Disordered" evidence="1">
    <location>
        <begin position="20"/>
        <end position="50"/>
    </location>
</feature>
<keyword evidence="2" id="KW-0472">Membrane</keyword>
<accession>A0A7N1A4F6</accession>
<dbReference type="InterPro" id="IPR055241">
    <property type="entry name" value="Armadillo_rpt_dom"/>
</dbReference>
<protein>
    <recommendedName>
        <fullName evidence="3">Armadillo-like repeats domain-containing protein</fullName>
    </recommendedName>
</protein>
<evidence type="ECO:0000256" key="1">
    <source>
        <dbReference type="SAM" id="MobiDB-lite"/>
    </source>
</evidence>
<dbReference type="EnsemblPlants" id="Kaladp0096s0014.1.v1.1">
    <property type="protein sequence ID" value="Kaladp0096s0014.1.v1.1"/>
    <property type="gene ID" value="Kaladp0096s0014.v1.1"/>
</dbReference>
<evidence type="ECO:0000313" key="5">
    <source>
        <dbReference type="Proteomes" id="UP000594263"/>
    </source>
</evidence>
<keyword evidence="2" id="KW-0812">Transmembrane</keyword>
<feature type="domain" description="Armadillo-like repeats" evidence="3">
    <location>
        <begin position="198"/>
        <end position="289"/>
    </location>
</feature>
<dbReference type="Gramene" id="Kaladp0096s0014.1.v1.1">
    <property type="protein sequence ID" value="Kaladp0096s0014.1.v1.1"/>
    <property type="gene ID" value="Kaladp0096s0014.v1.1"/>
</dbReference>